<proteinExistence type="predicted"/>
<dbReference type="STRING" id="1450535.A0A317WZA6"/>
<dbReference type="RefSeq" id="XP_025468975.1">
    <property type="nucleotide sequence ID" value="XM_025617146.1"/>
</dbReference>
<dbReference type="OrthoDB" id="9991317at2759"/>
<evidence type="ECO:0000256" key="1">
    <source>
        <dbReference type="SAM" id="MobiDB-lite"/>
    </source>
</evidence>
<reference evidence="2 3" key="1">
    <citation type="submission" date="2016-12" db="EMBL/GenBank/DDBJ databases">
        <title>The genomes of Aspergillus section Nigri reveals drivers in fungal speciation.</title>
        <authorList>
            <consortium name="DOE Joint Genome Institute"/>
            <person name="Vesth T.C."/>
            <person name="Nybo J."/>
            <person name="Theobald S."/>
            <person name="Brandl J."/>
            <person name="Frisvad J.C."/>
            <person name="Nielsen K.F."/>
            <person name="Lyhne E.K."/>
            <person name="Kogle M.E."/>
            <person name="Kuo A."/>
            <person name="Riley R."/>
            <person name="Clum A."/>
            <person name="Nolan M."/>
            <person name="Lipzen A."/>
            <person name="Salamov A."/>
            <person name="Henrissat B."/>
            <person name="Wiebenga A."/>
            <person name="De Vries R.P."/>
            <person name="Grigoriev I.V."/>
            <person name="Mortensen U.H."/>
            <person name="Andersen M.R."/>
            <person name="Baker S.E."/>
        </authorList>
    </citation>
    <scope>NUCLEOTIDE SEQUENCE [LARGE SCALE GENOMIC DNA]</scope>
    <source>
        <strain evidence="2 3">CBS 115572</strain>
    </source>
</reference>
<evidence type="ECO:0000313" key="3">
    <source>
        <dbReference type="Proteomes" id="UP000246702"/>
    </source>
</evidence>
<dbReference type="EMBL" id="MSFK01000010">
    <property type="protein sequence ID" value="PWY90597.1"/>
    <property type="molecule type" value="Genomic_DNA"/>
</dbReference>
<name>A0A317WZA6_9EURO</name>
<feature type="region of interest" description="Disordered" evidence="1">
    <location>
        <begin position="625"/>
        <end position="660"/>
    </location>
</feature>
<dbReference type="AlphaFoldDB" id="A0A317WZA6"/>
<protein>
    <recommendedName>
        <fullName evidence="4">CHAT domain-containing protein</fullName>
    </recommendedName>
</protein>
<gene>
    <name evidence="2" type="ORF">BO94DRAFT_623345</name>
</gene>
<accession>A0A317WZA6</accession>
<evidence type="ECO:0000313" key="2">
    <source>
        <dbReference type="EMBL" id="PWY90597.1"/>
    </source>
</evidence>
<sequence>MPAPPSWNRLSIDQAASQAYKLLEKNWTTRNIEGLNKVLSQYERLLPHAAVDSPGRCTLLYMIAMALTIRYEVTMASKDIENAVTYTQCALFWLPDEPVLQAGCARALIYRHQSTGFDPDLDHGIVDLEDAMTSPSWNRAQQCENASLLVTAYTLRDRGDDDFERAWSLMSKLIAGMPLDIDEPLTDGFPETEEEVAKLPQNHSLRTEGWILLARRTSSRYNRTGQIEDLETAILALESVLPRLSPGDHVWRRLVQQRLGQDLRLIFQKNADVADIRAAYRHLMKAIRAPLLDEFEKVNLFVELCQVLICRHGATANKDAFNRGVEILESLVPFVRHKKGLCMANLGLLYSYLASAENLWVQDAISKTEKAVASIGVTDPVRAGLLYNLGMLLLERRRWEQADGGAGLGCMVQCCQRPTGSPLARVLSARKAVELLILDGHLERAREVAQMVLHLLPYAFSRDLERQHQQRSLREFKDFASDTCSMLLKQGYADEALITIVFVRDITNPYILDCQRNLPDLSQSHPELAEEYETKQELFAQTAHGGDIGISVRGRRTALHQLQECEERIRQQAGFEDFLRRRTIPELMDCARDGPIVIVNWSHISCEAILIMSCGIDTVPLPDMMSEAPPESKRHLTRNANIGSDAEDADPNYDESDREDDISSLTKELSWLWGTCVHPILETLASHDAISTTGDRSRVWWMGTGAASGLPFHAAGEDDEDSCLHQVISSYVPSIKALQNARARAAEQLERNHRSSVLEIMMVERSEDCWAGGMNHDEQDLLRAEIAVIVRDMGNIRMENPQFRLTSGGVVRFVCTGHPDPQDPAHDYFLLERETESGSVTDGITISTILNRKPTHYRSICSPPEIVYQSINSPTKGLMDELRSTCPAHVVDSMWPCTDDTYNEIQEYFAISDPTRGVAEAVRDALLETRDEFGPKCPAWVTFTHTGA</sequence>
<keyword evidence="3" id="KW-1185">Reference proteome</keyword>
<feature type="compositionally biased region" description="Acidic residues" evidence="1">
    <location>
        <begin position="645"/>
        <end position="660"/>
    </location>
</feature>
<dbReference type="GeneID" id="37119289"/>
<organism evidence="2 3">
    <name type="scientific">Aspergillus sclerotioniger CBS 115572</name>
    <dbReference type="NCBI Taxonomy" id="1450535"/>
    <lineage>
        <taxon>Eukaryota</taxon>
        <taxon>Fungi</taxon>
        <taxon>Dikarya</taxon>
        <taxon>Ascomycota</taxon>
        <taxon>Pezizomycotina</taxon>
        <taxon>Eurotiomycetes</taxon>
        <taxon>Eurotiomycetidae</taxon>
        <taxon>Eurotiales</taxon>
        <taxon>Aspergillaceae</taxon>
        <taxon>Aspergillus</taxon>
        <taxon>Aspergillus subgen. Circumdati</taxon>
    </lineage>
</organism>
<comment type="caution">
    <text evidence="2">The sequence shown here is derived from an EMBL/GenBank/DDBJ whole genome shotgun (WGS) entry which is preliminary data.</text>
</comment>
<dbReference type="Proteomes" id="UP000246702">
    <property type="component" value="Unassembled WGS sequence"/>
</dbReference>
<evidence type="ECO:0008006" key="4">
    <source>
        <dbReference type="Google" id="ProtNLM"/>
    </source>
</evidence>